<comment type="caution">
    <text evidence="18">The sequence shown here is derived from an EMBL/GenBank/DDBJ whole genome shotgun (WGS) entry which is preliminary data.</text>
</comment>
<evidence type="ECO:0000259" key="17">
    <source>
        <dbReference type="PROSITE" id="PS51178"/>
    </source>
</evidence>
<name>A0A268P3F6_SHOCL</name>
<dbReference type="EC" id="2.7.11.1" evidence="1"/>
<dbReference type="InterPro" id="IPR017441">
    <property type="entry name" value="Protein_kinase_ATP_BS"/>
</dbReference>
<dbReference type="PROSITE" id="PS51178">
    <property type="entry name" value="PASTA"/>
    <property type="match status" value="2"/>
</dbReference>
<dbReference type="GO" id="GO:0071224">
    <property type="term" value="P:cellular response to peptidoglycan"/>
    <property type="evidence" value="ECO:0007669"/>
    <property type="project" value="UniProtKB-ARBA"/>
</dbReference>
<evidence type="ECO:0000256" key="8">
    <source>
        <dbReference type="ARBA" id="ARBA00022968"/>
    </source>
</evidence>
<dbReference type="PANTHER" id="PTHR43289">
    <property type="entry name" value="MITOGEN-ACTIVATED PROTEIN KINASE KINASE KINASE 20-RELATED"/>
    <property type="match status" value="1"/>
</dbReference>
<dbReference type="InterPro" id="IPR011009">
    <property type="entry name" value="Kinase-like_dom_sf"/>
</dbReference>
<sequence length="706" mass="78247">MIGERIGGRYVVLDSIGGGGMANVYLALDVILDRHVAVKVLQPQFSEDEQFINRFRREAQAATSLANPNIVNIYDVGEEDNVYYIVMEYVRGRTLKQVIQEEGPLDIAVALDYFKQILYGVGHAHAMQIVHRDIKPQNILISENGEAKVTDFGIARAMTSATITHTNSVMGSVHYLSPEQARGGHVTYRSDIYSLGIVLYEMVTGQIPFSGDTAVSIAIKHLQNDIPSVRELVPSVPISVENVIRKATQKDPLQRYESAEEMVWACDAALSADAEEDVAFVEDTVSDETTKELPIIGVYADKQLEDTIAVPSKPSNHQEEAEGDNVPEPEANTTSDDGNGVKKKKRKKWLWLSAVALAVLIGATVLAFTFWNALFFVPEQEVPDVVNMTEAEAVEEIEARNLRVETEEIADENYDEGRVARQNPQAGRVIKEGQPVKLFISASKDEVKIDDYQGLTLSSATRLLEQKGFSVETQPREDNSEPENTVLSQSPSPDTMAVPAETTVVLTYSVPESIQLDDLTNQTEDDVRAYFNSEGLRGSFSREYDDDIAEGRVISQSPEPLSTLERGDNVSVVLSRGPEPLQEQPGSPPAEVPEQPTDEAEDPVEETPTQGEDNEGDPTMVYRVTQTIVVSEEQQADGQSFDIRIVGKDADSQGDERVLVEETITETTDFEIDLRVSPSYTGSYDVYINDEFNRQSQIYTYTEEEE</sequence>
<keyword evidence="6" id="KW-0418">Kinase</keyword>
<dbReference type="Gene3D" id="1.10.510.10">
    <property type="entry name" value="Transferase(Phosphotransferase) domain 1"/>
    <property type="match status" value="1"/>
</dbReference>
<dbReference type="Pfam" id="PF03793">
    <property type="entry name" value="PASTA"/>
    <property type="match status" value="3"/>
</dbReference>
<dbReference type="EMBL" id="NPCC01000005">
    <property type="protein sequence ID" value="PAE90211.1"/>
    <property type="molecule type" value="Genomic_DNA"/>
</dbReference>
<evidence type="ECO:0000256" key="15">
    <source>
        <dbReference type="SAM" id="Phobius"/>
    </source>
</evidence>
<keyword evidence="3" id="KW-0309">Germination</keyword>
<dbReference type="GO" id="GO:0005524">
    <property type="term" value="F:ATP binding"/>
    <property type="evidence" value="ECO:0007669"/>
    <property type="project" value="UniProtKB-UniRule"/>
</dbReference>
<keyword evidence="15" id="KW-0472">Membrane</keyword>
<dbReference type="CDD" id="cd14014">
    <property type="entry name" value="STKc_PknB_like"/>
    <property type="match status" value="1"/>
</dbReference>
<accession>A0A268P3F6</accession>
<comment type="catalytic activity">
    <reaction evidence="10">
        <text>L-seryl-[protein] + ATP = O-phospho-L-seryl-[protein] + ADP + H(+)</text>
        <dbReference type="Rhea" id="RHEA:17989"/>
        <dbReference type="Rhea" id="RHEA-COMP:9863"/>
        <dbReference type="Rhea" id="RHEA-COMP:11604"/>
        <dbReference type="ChEBI" id="CHEBI:15378"/>
        <dbReference type="ChEBI" id="CHEBI:29999"/>
        <dbReference type="ChEBI" id="CHEBI:30616"/>
        <dbReference type="ChEBI" id="CHEBI:83421"/>
        <dbReference type="ChEBI" id="CHEBI:456216"/>
        <dbReference type="EC" id="2.7.11.1"/>
    </reaction>
</comment>
<feature type="transmembrane region" description="Helical" evidence="15">
    <location>
        <begin position="349"/>
        <end position="371"/>
    </location>
</feature>
<comment type="catalytic activity">
    <reaction evidence="9">
        <text>L-threonyl-[protein] + ATP = O-phospho-L-threonyl-[protein] + ADP + H(+)</text>
        <dbReference type="Rhea" id="RHEA:46608"/>
        <dbReference type="Rhea" id="RHEA-COMP:11060"/>
        <dbReference type="Rhea" id="RHEA-COMP:11605"/>
        <dbReference type="ChEBI" id="CHEBI:15378"/>
        <dbReference type="ChEBI" id="CHEBI:30013"/>
        <dbReference type="ChEBI" id="CHEBI:30616"/>
        <dbReference type="ChEBI" id="CHEBI:61977"/>
        <dbReference type="ChEBI" id="CHEBI:456216"/>
        <dbReference type="EC" id="2.7.11.1"/>
    </reaction>
</comment>
<dbReference type="PROSITE" id="PS00108">
    <property type="entry name" value="PROTEIN_KINASE_ST"/>
    <property type="match status" value="1"/>
</dbReference>
<evidence type="ECO:0000313" key="18">
    <source>
        <dbReference type="EMBL" id="PAE90211.1"/>
    </source>
</evidence>
<dbReference type="PROSITE" id="PS00107">
    <property type="entry name" value="PROTEIN_KINASE_ATP"/>
    <property type="match status" value="1"/>
</dbReference>
<feature type="compositionally biased region" description="Acidic residues" evidence="14">
    <location>
        <begin position="596"/>
        <end position="605"/>
    </location>
</feature>
<feature type="compositionally biased region" description="Polar residues" evidence="14">
    <location>
        <begin position="482"/>
        <end position="493"/>
    </location>
</feature>
<dbReference type="FunFam" id="3.30.200.20:FF:000035">
    <property type="entry name" value="Serine/threonine protein kinase Stk1"/>
    <property type="match status" value="1"/>
</dbReference>
<evidence type="ECO:0000256" key="4">
    <source>
        <dbReference type="ARBA" id="ARBA00022679"/>
    </source>
</evidence>
<dbReference type="CDD" id="cd06577">
    <property type="entry name" value="PASTA_pknB"/>
    <property type="match status" value="3"/>
</dbReference>
<keyword evidence="15" id="KW-1133">Transmembrane helix</keyword>
<feature type="domain" description="PASTA" evidence="17">
    <location>
        <begin position="443"/>
        <end position="510"/>
    </location>
</feature>
<proteinExistence type="predicted"/>
<dbReference type="Gene3D" id="3.30.10.20">
    <property type="match status" value="3"/>
</dbReference>
<dbReference type="PANTHER" id="PTHR43289:SF34">
    <property type="entry name" value="SERINE_THREONINE-PROTEIN KINASE YBDM-RELATED"/>
    <property type="match status" value="1"/>
</dbReference>
<keyword evidence="8" id="KW-0735">Signal-anchor</keyword>
<dbReference type="AlphaFoldDB" id="A0A268P3F6"/>
<dbReference type="GO" id="GO:0007165">
    <property type="term" value="P:signal transduction"/>
    <property type="evidence" value="ECO:0007669"/>
    <property type="project" value="UniProtKB-ARBA"/>
</dbReference>
<keyword evidence="15" id="KW-0812">Transmembrane</keyword>
<feature type="domain" description="PASTA" evidence="17">
    <location>
        <begin position="377"/>
        <end position="442"/>
    </location>
</feature>
<evidence type="ECO:0000256" key="10">
    <source>
        <dbReference type="ARBA" id="ARBA00048679"/>
    </source>
</evidence>
<dbReference type="RefSeq" id="WP_095326178.1">
    <property type="nucleotide sequence ID" value="NZ_NPCC01000005.1"/>
</dbReference>
<evidence type="ECO:0000256" key="11">
    <source>
        <dbReference type="ARBA" id="ARBA00060432"/>
    </source>
</evidence>
<evidence type="ECO:0000313" key="19">
    <source>
        <dbReference type="Proteomes" id="UP000216207"/>
    </source>
</evidence>
<evidence type="ECO:0000256" key="7">
    <source>
        <dbReference type="ARBA" id="ARBA00022840"/>
    </source>
</evidence>
<evidence type="ECO:0000256" key="13">
    <source>
        <dbReference type="PROSITE-ProRule" id="PRU10141"/>
    </source>
</evidence>
<dbReference type="PROSITE" id="PS50011">
    <property type="entry name" value="PROTEIN_KINASE_DOM"/>
    <property type="match status" value="1"/>
</dbReference>
<dbReference type="SMART" id="SM00740">
    <property type="entry name" value="PASTA"/>
    <property type="match status" value="3"/>
</dbReference>
<dbReference type="Pfam" id="PF00069">
    <property type="entry name" value="Pkinase"/>
    <property type="match status" value="1"/>
</dbReference>
<evidence type="ECO:0000256" key="12">
    <source>
        <dbReference type="ARBA" id="ARBA00070041"/>
    </source>
</evidence>
<dbReference type="NCBIfam" id="NF033483">
    <property type="entry name" value="PknB_PASTA_kin"/>
    <property type="match status" value="1"/>
</dbReference>
<dbReference type="FunFam" id="1.10.510.10:FF:000021">
    <property type="entry name" value="Serine/threonine protein kinase"/>
    <property type="match status" value="1"/>
</dbReference>
<feature type="domain" description="Protein kinase" evidence="16">
    <location>
        <begin position="10"/>
        <end position="270"/>
    </location>
</feature>
<comment type="subcellular location">
    <subcellularLocation>
        <location evidence="11">Spore membrane</location>
        <topology evidence="11">Single-pass type II membrane protein</topology>
    </subcellularLocation>
</comment>
<keyword evidence="2" id="KW-0723">Serine/threonine-protein kinase</keyword>
<dbReference type="InterPro" id="IPR000719">
    <property type="entry name" value="Prot_kinase_dom"/>
</dbReference>
<dbReference type="GO" id="GO:0009847">
    <property type="term" value="P:spore germination"/>
    <property type="evidence" value="ECO:0007669"/>
    <property type="project" value="UniProtKB-ARBA"/>
</dbReference>
<feature type="binding site" evidence="13">
    <location>
        <position position="39"/>
    </location>
    <ligand>
        <name>ATP</name>
        <dbReference type="ChEBI" id="CHEBI:30616"/>
    </ligand>
</feature>
<evidence type="ECO:0000256" key="1">
    <source>
        <dbReference type="ARBA" id="ARBA00012513"/>
    </source>
</evidence>
<organism evidence="18 19">
    <name type="scientific">Shouchella clausii</name>
    <name type="common">Alkalihalobacillus clausii</name>
    <dbReference type="NCBI Taxonomy" id="79880"/>
    <lineage>
        <taxon>Bacteria</taxon>
        <taxon>Bacillati</taxon>
        <taxon>Bacillota</taxon>
        <taxon>Bacilli</taxon>
        <taxon>Bacillales</taxon>
        <taxon>Bacillaceae</taxon>
        <taxon>Shouchella</taxon>
    </lineage>
</organism>
<dbReference type="InterPro" id="IPR005543">
    <property type="entry name" value="PASTA_dom"/>
</dbReference>
<evidence type="ECO:0000256" key="9">
    <source>
        <dbReference type="ARBA" id="ARBA00047899"/>
    </source>
</evidence>
<evidence type="ECO:0000256" key="3">
    <source>
        <dbReference type="ARBA" id="ARBA00022544"/>
    </source>
</evidence>
<reference evidence="18 19" key="1">
    <citation type="submission" date="2017-07" db="EMBL/GenBank/DDBJ databases">
        <title>Isolation and whole genome analysis of endospore-forming bacteria from heroin.</title>
        <authorList>
            <person name="Kalinowski J."/>
            <person name="Ahrens B."/>
            <person name="Al-Dilaimi A."/>
            <person name="Winkler A."/>
            <person name="Wibberg D."/>
            <person name="Schleenbecker U."/>
            <person name="Ruckert C."/>
            <person name="Wolfel R."/>
            <person name="Grass G."/>
        </authorList>
    </citation>
    <scope>NUCLEOTIDE SEQUENCE [LARGE SCALE GENOMIC DNA]</scope>
    <source>
        <strain evidence="18 19">7539</strain>
    </source>
</reference>
<evidence type="ECO:0000256" key="2">
    <source>
        <dbReference type="ARBA" id="ARBA00022527"/>
    </source>
</evidence>
<keyword evidence="4" id="KW-0808">Transferase</keyword>
<evidence type="ECO:0000256" key="6">
    <source>
        <dbReference type="ARBA" id="ARBA00022777"/>
    </source>
</evidence>
<keyword evidence="5 13" id="KW-0547">Nucleotide-binding</keyword>
<gene>
    <name evidence="18" type="ORF">CHH72_04295</name>
</gene>
<dbReference type="SUPFAM" id="SSF56112">
    <property type="entry name" value="Protein kinase-like (PK-like)"/>
    <property type="match status" value="1"/>
</dbReference>
<dbReference type="SMART" id="SM00220">
    <property type="entry name" value="S_TKc"/>
    <property type="match status" value="1"/>
</dbReference>
<dbReference type="GO" id="GO:0004674">
    <property type="term" value="F:protein serine/threonine kinase activity"/>
    <property type="evidence" value="ECO:0007669"/>
    <property type="project" value="UniProtKB-KW"/>
</dbReference>
<dbReference type="Proteomes" id="UP000216207">
    <property type="component" value="Unassembled WGS sequence"/>
</dbReference>
<keyword evidence="7 13" id="KW-0067">ATP-binding</keyword>
<dbReference type="Gene3D" id="2.60.40.2560">
    <property type="match status" value="1"/>
</dbReference>
<protein>
    <recommendedName>
        <fullName evidence="12">Serine/threonine-protein kinase PrkC</fullName>
        <ecNumber evidence="1">2.7.11.1</ecNumber>
    </recommendedName>
</protein>
<dbReference type="SUPFAM" id="SSF54184">
    <property type="entry name" value="Penicillin-binding protein 2x (pbp-2x), c-terminal domain"/>
    <property type="match status" value="1"/>
</dbReference>
<dbReference type="InterPro" id="IPR008271">
    <property type="entry name" value="Ser/Thr_kinase_AS"/>
</dbReference>
<feature type="region of interest" description="Disordered" evidence="14">
    <location>
        <begin position="312"/>
        <end position="341"/>
    </location>
</feature>
<feature type="region of interest" description="Disordered" evidence="14">
    <location>
        <begin position="469"/>
        <end position="495"/>
    </location>
</feature>
<evidence type="ECO:0000259" key="16">
    <source>
        <dbReference type="PROSITE" id="PS50011"/>
    </source>
</evidence>
<feature type="region of interest" description="Disordered" evidence="14">
    <location>
        <begin position="576"/>
        <end position="618"/>
    </location>
</feature>
<evidence type="ECO:0000256" key="14">
    <source>
        <dbReference type="SAM" id="MobiDB-lite"/>
    </source>
</evidence>
<dbReference type="Gene3D" id="3.30.200.20">
    <property type="entry name" value="Phosphorylase Kinase, domain 1"/>
    <property type="match status" value="1"/>
</dbReference>
<evidence type="ECO:0000256" key="5">
    <source>
        <dbReference type="ARBA" id="ARBA00022741"/>
    </source>
</evidence>